<feature type="compositionally biased region" description="Basic residues" evidence="8">
    <location>
        <begin position="154"/>
        <end position="163"/>
    </location>
</feature>
<keyword evidence="3" id="KW-0238">DNA-binding</keyword>
<dbReference type="GO" id="GO:0003700">
    <property type="term" value="F:DNA-binding transcription factor activity"/>
    <property type="evidence" value="ECO:0007669"/>
    <property type="project" value="InterPro"/>
</dbReference>
<organism evidence="10 11">
    <name type="scientific">Momordica charantia</name>
    <name type="common">Bitter gourd</name>
    <name type="synonym">Balsam pear</name>
    <dbReference type="NCBI Taxonomy" id="3673"/>
    <lineage>
        <taxon>Eukaryota</taxon>
        <taxon>Viridiplantae</taxon>
        <taxon>Streptophyta</taxon>
        <taxon>Embryophyta</taxon>
        <taxon>Tracheophyta</taxon>
        <taxon>Spermatophyta</taxon>
        <taxon>Magnoliopsida</taxon>
        <taxon>eudicotyledons</taxon>
        <taxon>Gunneridae</taxon>
        <taxon>Pentapetalae</taxon>
        <taxon>rosids</taxon>
        <taxon>fabids</taxon>
        <taxon>Cucurbitales</taxon>
        <taxon>Cucurbitaceae</taxon>
        <taxon>Momordiceae</taxon>
        <taxon>Momordica</taxon>
    </lineage>
</organism>
<evidence type="ECO:0000256" key="1">
    <source>
        <dbReference type="ARBA" id="ARBA00004123"/>
    </source>
</evidence>
<evidence type="ECO:0000256" key="3">
    <source>
        <dbReference type="ARBA" id="ARBA00023125"/>
    </source>
</evidence>
<dbReference type="PRINTS" id="PR00367">
    <property type="entry name" value="ETHRSPELEMNT"/>
</dbReference>
<proteinExistence type="inferred from homology"/>
<feature type="region of interest" description="Disordered" evidence="8">
    <location>
        <begin position="47"/>
        <end position="76"/>
    </location>
</feature>
<reference evidence="11" key="1">
    <citation type="submission" date="2025-08" db="UniProtKB">
        <authorList>
            <consortium name="RefSeq"/>
        </authorList>
    </citation>
    <scope>IDENTIFICATION</scope>
    <source>
        <strain evidence="11">OHB3-1</strain>
    </source>
</reference>
<evidence type="ECO:0000256" key="8">
    <source>
        <dbReference type="SAM" id="MobiDB-lite"/>
    </source>
</evidence>
<keyword evidence="6" id="KW-0539">Nucleus</keyword>
<feature type="domain" description="AP2/ERF" evidence="9">
    <location>
        <begin position="168"/>
        <end position="224"/>
    </location>
</feature>
<keyword evidence="4" id="KW-0010">Activator</keyword>
<dbReference type="Proteomes" id="UP000504603">
    <property type="component" value="Unplaced"/>
</dbReference>
<dbReference type="SMART" id="SM00380">
    <property type="entry name" value="AP2"/>
    <property type="match status" value="2"/>
</dbReference>
<evidence type="ECO:0000313" key="11">
    <source>
        <dbReference type="RefSeq" id="XP_022145541.1"/>
    </source>
</evidence>
<dbReference type="GeneID" id="111014967"/>
<dbReference type="PANTHER" id="PTHR32467:SF226">
    <property type="entry name" value="AP2_ERF DOMAIN-CONTAINING PROTEIN"/>
    <property type="match status" value="1"/>
</dbReference>
<evidence type="ECO:0000313" key="10">
    <source>
        <dbReference type="Proteomes" id="UP000504603"/>
    </source>
</evidence>
<dbReference type="GO" id="GO:0005634">
    <property type="term" value="C:nucleus"/>
    <property type="evidence" value="ECO:0007669"/>
    <property type="project" value="UniProtKB-SubCell"/>
</dbReference>
<name>A0A6J1CWL7_MOMCH</name>
<gene>
    <name evidence="11" type="primary">LOC111014967</name>
</gene>
<dbReference type="Gene3D" id="3.30.730.10">
    <property type="entry name" value="AP2/ERF domain"/>
    <property type="match status" value="2"/>
</dbReference>
<evidence type="ECO:0000256" key="6">
    <source>
        <dbReference type="ARBA" id="ARBA00023242"/>
    </source>
</evidence>
<accession>A0A6J1CWL7</accession>
<feature type="domain" description="AP2/ERF" evidence="9">
    <location>
        <begin position="260"/>
        <end position="317"/>
    </location>
</feature>
<dbReference type="CDD" id="cd00018">
    <property type="entry name" value="AP2"/>
    <property type="match status" value="2"/>
</dbReference>
<evidence type="ECO:0000259" key="9">
    <source>
        <dbReference type="PROSITE" id="PS51032"/>
    </source>
</evidence>
<dbReference type="InterPro" id="IPR016177">
    <property type="entry name" value="DNA-bd_dom_sf"/>
</dbReference>
<comment type="subcellular location">
    <subcellularLocation>
        <location evidence="1">Nucleus</location>
    </subcellularLocation>
</comment>
<dbReference type="PANTHER" id="PTHR32467">
    <property type="entry name" value="AP2-LIKE ETHYLENE-RESPONSIVE TRANSCRIPTION FACTOR"/>
    <property type="match status" value="1"/>
</dbReference>
<dbReference type="FunFam" id="3.30.730.10:FF:000004">
    <property type="entry name" value="AP2-like ethylene-responsive transcription factor"/>
    <property type="match status" value="1"/>
</dbReference>
<evidence type="ECO:0000256" key="5">
    <source>
        <dbReference type="ARBA" id="ARBA00023163"/>
    </source>
</evidence>
<dbReference type="KEGG" id="mcha:111014967"/>
<comment type="similarity">
    <text evidence="7">Belongs to the AP2/ERF transcription factor family. AP2 subfamily.</text>
</comment>
<dbReference type="PROSITE" id="PS51032">
    <property type="entry name" value="AP2_ERF"/>
    <property type="match status" value="2"/>
</dbReference>
<protein>
    <submittedName>
        <fullName evidence="11">Ethylene-responsive transcription factor RAP2-7-like</fullName>
    </submittedName>
</protein>
<dbReference type="RefSeq" id="XP_022145541.1">
    <property type="nucleotide sequence ID" value="XM_022289849.1"/>
</dbReference>
<keyword evidence="10" id="KW-1185">Reference proteome</keyword>
<evidence type="ECO:0000256" key="4">
    <source>
        <dbReference type="ARBA" id="ARBA00023159"/>
    </source>
</evidence>
<dbReference type="Pfam" id="PF00847">
    <property type="entry name" value="AP2"/>
    <property type="match status" value="2"/>
</dbReference>
<dbReference type="InterPro" id="IPR001471">
    <property type="entry name" value="AP2/ERF_dom"/>
</dbReference>
<sequence>MVFAEGGASNPMLDLNLEFVSSGSAFDSVEMVTGKMLQFPANRMESTGSFNSSSVVNGDPSASTTGDEDSSSNADEAFPYSFNAVQESLTAKSLSLSDDRRDQTMQLFPLTGGFSSGSSSQKRWPEVSRPEYGYRGGVPERGATVQPAQQQHQPIRKNRRGPRSRSSQYRGVTFYRRTGRWESHIWDCGKQVYLGGFDTAHAAARAYDRAAIKFRGIDADINFNVSDYDEDIKQMSNFTKEEFVHILRRHSTGFSRGSSKYRGVTLHKCGRWEARMGQFLGKKYIYLGLFDSEIEAARAYDKAALRCNGKEAVTNFEPSSYVAEMASETDAGEDNQILDLNLGIAPPNNLSDAQSESIDIYGNGFHHGLHDFLVDRRATLENSVSAAIRSSQAYGFAVPSDYHSSWNVSNSSFFPIARERATEMRNLGVGSWEWQIHSPPTASVPLFSAAASSGFPFSSASSSSSSSTAIVSPFSELHCPAIFHHHASAPPISNGSNFSNFYCRS</sequence>
<feature type="compositionally biased region" description="Polar residues" evidence="8">
    <location>
        <begin position="47"/>
        <end position="65"/>
    </location>
</feature>
<evidence type="ECO:0000256" key="2">
    <source>
        <dbReference type="ARBA" id="ARBA00023015"/>
    </source>
</evidence>
<dbReference type="AlphaFoldDB" id="A0A6J1CWL7"/>
<dbReference type="SUPFAM" id="SSF54171">
    <property type="entry name" value="DNA-binding domain"/>
    <property type="match status" value="2"/>
</dbReference>
<feature type="region of interest" description="Disordered" evidence="8">
    <location>
        <begin position="136"/>
        <end position="169"/>
    </location>
</feature>
<keyword evidence="5" id="KW-0804">Transcription</keyword>
<dbReference type="InterPro" id="IPR036955">
    <property type="entry name" value="AP2/ERF_dom_sf"/>
</dbReference>
<dbReference type="GO" id="GO:0003677">
    <property type="term" value="F:DNA binding"/>
    <property type="evidence" value="ECO:0007669"/>
    <property type="project" value="UniProtKB-KW"/>
</dbReference>
<keyword evidence="2" id="KW-0805">Transcription regulation</keyword>
<evidence type="ECO:0000256" key="7">
    <source>
        <dbReference type="ARBA" id="ARBA00037973"/>
    </source>
</evidence>
<dbReference type="OrthoDB" id="207175at2759"/>